<dbReference type="Proteomes" id="UP000278807">
    <property type="component" value="Unassembled WGS sequence"/>
</dbReference>
<reference evidence="1 2" key="1">
    <citation type="submission" date="2018-11" db="EMBL/GenBank/DDBJ databases">
        <authorList>
            <consortium name="Pathogen Informatics"/>
        </authorList>
    </citation>
    <scope>NUCLEOTIDE SEQUENCE [LARGE SCALE GENOMIC DNA]</scope>
</reference>
<name>A0A3P7TPF9_RODNA</name>
<proteinExistence type="predicted"/>
<keyword evidence="2" id="KW-1185">Reference proteome</keyword>
<dbReference type="OrthoDB" id="8300295at2759"/>
<organism evidence="1 2">
    <name type="scientific">Rodentolepis nana</name>
    <name type="common">Dwarf tapeworm</name>
    <name type="synonym">Hymenolepis nana</name>
    <dbReference type="NCBI Taxonomy" id="102285"/>
    <lineage>
        <taxon>Eukaryota</taxon>
        <taxon>Metazoa</taxon>
        <taxon>Spiralia</taxon>
        <taxon>Lophotrochozoa</taxon>
        <taxon>Platyhelminthes</taxon>
        <taxon>Cestoda</taxon>
        <taxon>Eucestoda</taxon>
        <taxon>Cyclophyllidea</taxon>
        <taxon>Hymenolepididae</taxon>
        <taxon>Rodentolepis</taxon>
    </lineage>
</organism>
<dbReference type="AlphaFoldDB" id="A0A3P7TPF9"/>
<gene>
    <name evidence="1" type="ORF">HNAJ_LOCUS11756</name>
</gene>
<evidence type="ECO:0000313" key="2">
    <source>
        <dbReference type="Proteomes" id="UP000278807"/>
    </source>
</evidence>
<sequence length="71" mass="8362">MEELRIRNVRTLDEVSYKFNAYGTIFMNSSIGVQWGEVARQQIRALNNERLAKEKTNAYLRNLSELQHYAI</sequence>
<protein>
    <submittedName>
        <fullName evidence="1">Uncharacterized protein</fullName>
    </submittedName>
</protein>
<dbReference type="EMBL" id="UZAE01013774">
    <property type="protein sequence ID" value="VDO11277.1"/>
    <property type="molecule type" value="Genomic_DNA"/>
</dbReference>
<accession>A0A3P7TPF9</accession>
<evidence type="ECO:0000313" key="1">
    <source>
        <dbReference type="EMBL" id="VDO11277.1"/>
    </source>
</evidence>